<keyword evidence="1 2" id="KW-0238">DNA-binding</keyword>
<keyword evidence="5" id="KW-1185">Reference proteome</keyword>
<dbReference type="GO" id="GO:0003677">
    <property type="term" value="F:DNA binding"/>
    <property type="evidence" value="ECO:0007669"/>
    <property type="project" value="UniProtKB-UniRule"/>
</dbReference>
<organism evidence="4 5">
    <name type="scientific">Pectinatus cerevisiiphilus</name>
    <dbReference type="NCBI Taxonomy" id="86956"/>
    <lineage>
        <taxon>Bacteria</taxon>
        <taxon>Bacillati</taxon>
        <taxon>Bacillota</taxon>
        <taxon>Negativicutes</taxon>
        <taxon>Selenomonadales</taxon>
        <taxon>Selenomonadaceae</taxon>
        <taxon>Pectinatus</taxon>
    </lineage>
</organism>
<evidence type="ECO:0000313" key="5">
    <source>
        <dbReference type="Proteomes" id="UP000295188"/>
    </source>
</evidence>
<accession>A0A4R3K7P3</accession>
<dbReference type="RefSeq" id="WP_132549359.1">
    <property type="nucleotide sequence ID" value="NZ_SMAA01000008.1"/>
</dbReference>
<evidence type="ECO:0000256" key="1">
    <source>
        <dbReference type="ARBA" id="ARBA00023125"/>
    </source>
</evidence>
<dbReference type="Gene3D" id="1.10.357.10">
    <property type="entry name" value="Tetracycline Repressor, domain 2"/>
    <property type="match status" value="1"/>
</dbReference>
<gene>
    <name evidence="4" type="ORF">EDC37_10845</name>
</gene>
<dbReference type="SUPFAM" id="SSF46689">
    <property type="entry name" value="Homeodomain-like"/>
    <property type="match status" value="1"/>
</dbReference>
<name>A0A4R3K7P3_9FIRM</name>
<dbReference type="InterPro" id="IPR001647">
    <property type="entry name" value="HTH_TetR"/>
</dbReference>
<dbReference type="InterPro" id="IPR009057">
    <property type="entry name" value="Homeodomain-like_sf"/>
</dbReference>
<comment type="caution">
    <text evidence="4">The sequence shown here is derived from an EMBL/GenBank/DDBJ whole genome shotgun (WGS) entry which is preliminary data.</text>
</comment>
<dbReference type="OrthoDB" id="1634029at2"/>
<proteinExistence type="predicted"/>
<dbReference type="Pfam" id="PF00440">
    <property type="entry name" value="TetR_N"/>
    <property type="match status" value="1"/>
</dbReference>
<feature type="DNA-binding region" description="H-T-H motif" evidence="2">
    <location>
        <begin position="36"/>
        <end position="55"/>
    </location>
</feature>
<sequence>MDFQRARTEEQITHRQKEIINACDALYGKSNFDSVTIKDISELTSFTRSAIYNYYKTKEEIFLDLMQQEYMDWYIEVKVKFEDTESMTKEEFCRFLTESLVKREKMLRLLSIHLTAIENNCRIEKLVDFKKNAAVVFKIFYMGIDKFFPDTPIRVKKAFRSEFFIYIFGIYPFTHLSKKQKTAMKEAHVIFNTMSFRRLCFHGMCLLAANLVEKEPE</sequence>
<evidence type="ECO:0000256" key="2">
    <source>
        <dbReference type="PROSITE-ProRule" id="PRU00335"/>
    </source>
</evidence>
<dbReference type="EMBL" id="SMAA01000008">
    <property type="protein sequence ID" value="TCS78986.1"/>
    <property type="molecule type" value="Genomic_DNA"/>
</dbReference>
<dbReference type="AlphaFoldDB" id="A0A4R3K7P3"/>
<protein>
    <submittedName>
        <fullName evidence="4">TetR family transcriptional regulator</fullName>
    </submittedName>
</protein>
<dbReference type="Proteomes" id="UP000295188">
    <property type="component" value="Unassembled WGS sequence"/>
</dbReference>
<evidence type="ECO:0000313" key="4">
    <source>
        <dbReference type="EMBL" id="TCS78986.1"/>
    </source>
</evidence>
<feature type="domain" description="HTH tetR-type" evidence="3">
    <location>
        <begin position="13"/>
        <end position="73"/>
    </location>
</feature>
<dbReference type="InterPro" id="IPR041483">
    <property type="entry name" value="TetR_C_34"/>
</dbReference>
<evidence type="ECO:0000259" key="3">
    <source>
        <dbReference type="PROSITE" id="PS50977"/>
    </source>
</evidence>
<dbReference type="Pfam" id="PF17929">
    <property type="entry name" value="TetR_C_34"/>
    <property type="match status" value="1"/>
</dbReference>
<reference evidence="4 5" key="1">
    <citation type="submission" date="2019-03" db="EMBL/GenBank/DDBJ databases">
        <title>Genomic Encyclopedia of Type Strains, Phase IV (KMG-IV): sequencing the most valuable type-strain genomes for metagenomic binning, comparative biology and taxonomic classification.</title>
        <authorList>
            <person name="Goeker M."/>
        </authorList>
    </citation>
    <scope>NUCLEOTIDE SEQUENCE [LARGE SCALE GENOMIC DNA]</scope>
    <source>
        <strain evidence="4 5">DSM 20467</strain>
    </source>
</reference>
<dbReference type="PROSITE" id="PS50977">
    <property type="entry name" value="HTH_TETR_2"/>
    <property type="match status" value="1"/>
</dbReference>